<evidence type="ECO:0000256" key="4">
    <source>
        <dbReference type="HAMAP-Rule" id="MF_00167"/>
    </source>
</evidence>
<comment type="similarity">
    <text evidence="4">Belongs to the CsrA/RsmA family.</text>
</comment>
<sequence length="110" mass="11867">MRAVTHNCGRPRRSTKDSTMLVLTRKSDESIRVGNDIVIKVIRTGKGTVKLGIEAPGDVRILRGELVEAAADANSVNEDEDDDAFTFDEDEFALPMSVAYGGYVALPAVA</sequence>
<dbReference type="HAMAP" id="MF_00167">
    <property type="entry name" value="CsrA"/>
    <property type="match status" value="1"/>
</dbReference>
<name>A0A517PDT0_9PLAN</name>
<dbReference type="GO" id="GO:1902208">
    <property type="term" value="P:regulation of bacterial-type flagellum assembly"/>
    <property type="evidence" value="ECO:0007669"/>
    <property type="project" value="UniProtKB-UniRule"/>
</dbReference>
<dbReference type="GO" id="GO:0048027">
    <property type="term" value="F:mRNA 5'-UTR binding"/>
    <property type="evidence" value="ECO:0007669"/>
    <property type="project" value="UniProtKB-UniRule"/>
</dbReference>
<dbReference type="GO" id="GO:0006109">
    <property type="term" value="P:regulation of carbohydrate metabolic process"/>
    <property type="evidence" value="ECO:0007669"/>
    <property type="project" value="InterPro"/>
</dbReference>
<keyword evidence="1 4" id="KW-0963">Cytoplasm</keyword>
<gene>
    <name evidence="4" type="primary">csrA</name>
    <name evidence="5" type="ORF">CA12_36530</name>
</gene>
<dbReference type="EMBL" id="CP036265">
    <property type="protein sequence ID" value="QDT17526.1"/>
    <property type="molecule type" value="Genomic_DNA"/>
</dbReference>
<dbReference type="InterPro" id="IPR036107">
    <property type="entry name" value="CsrA_sf"/>
</dbReference>
<dbReference type="GO" id="GO:0006402">
    <property type="term" value="P:mRNA catabolic process"/>
    <property type="evidence" value="ECO:0007669"/>
    <property type="project" value="InterPro"/>
</dbReference>
<keyword evidence="6" id="KW-1185">Reference proteome</keyword>
<organism evidence="5 6">
    <name type="scientific">Alienimonas californiensis</name>
    <dbReference type="NCBI Taxonomy" id="2527989"/>
    <lineage>
        <taxon>Bacteria</taxon>
        <taxon>Pseudomonadati</taxon>
        <taxon>Planctomycetota</taxon>
        <taxon>Planctomycetia</taxon>
        <taxon>Planctomycetales</taxon>
        <taxon>Planctomycetaceae</taxon>
        <taxon>Alienimonas</taxon>
    </lineage>
</organism>
<dbReference type="Proteomes" id="UP000318741">
    <property type="component" value="Chromosome"/>
</dbReference>
<keyword evidence="4" id="KW-1005">Bacterial flagellum biogenesis</keyword>
<protein>
    <recommendedName>
        <fullName evidence="4">Translational regulator CsrA</fullName>
    </recommendedName>
</protein>
<dbReference type="AlphaFoldDB" id="A0A517PDT0"/>
<evidence type="ECO:0000313" key="6">
    <source>
        <dbReference type="Proteomes" id="UP000318741"/>
    </source>
</evidence>
<keyword evidence="3 4" id="KW-0694">RNA-binding</keyword>
<accession>A0A517PDT0</accession>
<dbReference type="Pfam" id="PF02599">
    <property type="entry name" value="CsrA"/>
    <property type="match status" value="1"/>
</dbReference>
<dbReference type="PANTHER" id="PTHR34984:SF1">
    <property type="entry name" value="CARBON STORAGE REGULATOR"/>
    <property type="match status" value="1"/>
</dbReference>
<dbReference type="Gene3D" id="2.60.40.4380">
    <property type="entry name" value="Translational regulator CsrA"/>
    <property type="match status" value="1"/>
</dbReference>
<proteinExistence type="inferred from homology"/>
<evidence type="ECO:0000256" key="1">
    <source>
        <dbReference type="ARBA" id="ARBA00022490"/>
    </source>
</evidence>
<comment type="function">
    <text evidence="4">A translational regulator that binds mRNA to regulate translation initiation and/or mRNA stability. Usually binds in the 5'-UTR at or near the Shine-Dalgarno sequence preventing ribosome-binding, thus repressing translation. Its main target seems to be the major flagellin gene, while its function is anatagonized by FliW.</text>
</comment>
<evidence type="ECO:0000256" key="3">
    <source>
        <dbReference type="ARBA" id="ARBA00022884"/>
    </source>
</evidence>
<keyword evidence="4" id="KW-0678">Repressor</keyword>
<comment type="subcellular location">
    <subcellularLocation>
        <location evidence="4">Cytoplasm</location>
    </subcellularLocation>
</comment>
<dbReference type="SUPFAM" id="SSF117130">
    <property type="entry name" value="CsrA-like"/>
    <property type="match status" value="1"/>
</dbReference>
<evidence type="ECO:0000256" key="2">
    <source>
        <dbReference type="ARBA" id="ARBA00022845"/>
    </source>
</evidence>
<dbReference type="PANTHER" id="PTHR34984">
    <property type="entry name" value="CARBON STORAGE REGULATOR"/>
    <property type="match status" value="1"/>
</dbReference>
<dbReference type="GO" id="GO:0045947">
    <property type="term" value="P:negative regulation of translational initiation"/>
    <property type="evidence" value="ECO:0007669"/>
    <property type="project" value="UniProtKB-UniRule"/>
</dbReference>
<keyword evidence="2 4" id="KW-0810">Translation regulation</keyword>
<dbReference type="KEGG" id="acaf:CA12_36530"/>
<evidence type="ECO:0000313" key="5">
    <source>
        <dbReference type="EMBL" id="QDT17526.1"/>
    </source>
</evidence>
<reference evidence="5 6" key="1">
    <citation type="submission" date="2019-02" db="EMBL/GenBank/DDBJ databases">
        <title>Deep-cultivation of Planctomycetes and their phenomic and genomic characterization uncovers novel biology.</title>
        <authorList>
            <person name="Wiegand S."/>
            <person name="Jogler M."/>
            <person name="Boedeker C."/>
            <person name="Pinto D."/>
            <person name="Vollmers J."/>
            <person name="Rivas-Marin E."/>
            <person name="Kohn T."/>
            <person name="Peeters S.H."/>
            <person name="Heuer A."/>
            <person name="Rast P."/>
            <person name="Oberbeckmann S."/>
            <person name="Bunk B."/>
            <person name="Jeske O."/>
            <person name="Meyerdierks A."/>
            <person name="Storesund J.E."/>
            <person name="Kallscheuer N."/>
            <person name="Luecker S."/>
            <person name="Lage O.M."/>
            <person name="Pohl T."/>
            <person name="Merkel B.J."/>
            <person name="Hornburger P."/>
            <person name="Mueller R.-W."/>
            <person name="Bruemmer F."/>
            <person name="Labrenz M."/>
            <person name="Spormann A.M."/>
            <person name="Op den Camp H."/>
            <person name="Overmann J."/>
            <person name="Amann R."/>
            <person name="Jetten M.S.M."/>
            <person name="Mascher T."/>
            <person name="Medema M.H."/>
            <person name="Devos D.P."/>
            <person name="Kaster A.-K."/>
            <person name="Ovreas L."/>
            <person name="Rohde M."/>
            <person name="Galperin M.Y."/>
            <person name="Jogler C."/>
        </authorList>
    </citation>
    <scope>NUCLEOTIDE SEQUENCE [LARGE SCALE GENOMIC DNA]</scope>
    <source>
        <strain evidence="5 6">CA12</strain>
    </source>
</reference>
<comment type="subunit">
    <text evidence="4">Homodimer; the beta-strands of each monomer intercalate to form a hydrophobic core, while the alpha-helices form wings that extend away from the core.</text>
</comment>
<dbReference type="GO" id="GO:0044781">
    <property type="term" value="P:bacterial-type flagellum organization"/>
    <property type="evidence" value="ECO:0007669"/>
    <property type="project" value="UniProtKB-KW"/>
</dbReference>
<dbReference type="InterPro" id="IPR003751">
    <property type="entry name" value="CsrA"/>
</dbReference>
<dbReference type="GO" id="GO:0005829">
    <property type="term" value="C:cytosol"/>
    <property type="evidence" value="ECO:0007669"/>
    <property type="project" value="TreeGrafter"/>
</dbReference>